<accession>A0ABP1BXX6</accession>
<evidence type="ECO:0000313" key="2">
    <source>
        <dbReference type="Proteomes" id="UP001497522"/>
    </source>
</evidence>
<proteinExistence type="predicted"/>
<evidence type="ECO:0000313" key="1">
    <source>
        <dbReference type="EMBL" id="CAK9880802.1"/>
    </source>
</evidence>
<keyword evidence="2" id="KW-1185">Reference proteome</keyword>
<dbReference type="Proteomes" id="UP001497522">
    <property type="component" value="Chromosome 8"/>
</dbReference>
<organism evidence="1 2">
    <name type="scientific">Sphagnum jensenii</name>
    <dbReference type="NCBI Taxonomy" id="128206"/>
    <lineage>
        <taxon>Eukaryota</taxon>
        <taxon>Viridiplantae</taxon>
        <taxon>Streptophyta</taxon>
        <taxon>Embryophyta</taxon>
        <taxon>Bryophyta</taxon>
        <taxon>Sphagnophytina</taxon>
        <taxon>Sphagnopsida</taxon>
        <taxon>Sphagnales</taxon>
        <taxon>Sphagnaceae</taxon>
        <taxon>Sphagnum</taxon>
    </lineage>
</organism>
<reference evidence="1" key="1">
    <citation type="submission" date="2024-03" db="EMBL/GenBank/DDBJ databases">
        <authorList>
            <consortium name="ELIXIR-Norway"/>
            <consortium name="Elixir Norway"/>
        </authorList>
    </citation>
    <scope>NUCLEOTIDE SEQUENCE</scope>
</reference>
<dbReference type="EMBL" id="OZ023709">
    <property type="protein sequence ID" value="CAK9880802.1"/>
    <property type="molecule type" value="Genomic_DNA"/>
</dbReference>
<sequence length="99" mass="10986">MIVMETIAQFAISLSNGIIKVEAECDPANNAPNNVAPLVMSMDLVKMRSSTFISEVIKPRKAQLQATAWTDDHINAIENDHRKLLTSYRRGNDISSIVD</sequence>
<gene>
    <name evidence="1" type="ORF">CSSPJE1EN2_LOCUS22201</name>
</gene>
<protein>
    <submittedName>
        <fullName evidence="1">Uncharacterized protein</fullName>
    </submittedName>
</protein>
<name>A0ABP1BXX6_9BRYO</name>